<evidence type="ECO:0000256" key="3">
    <source>
        <dbReference type="PROSITE-ProRule" id="PRU00023"/>
    </source>
</evidence>
<dbReference type="PANTHER" id="PTHR24189">
    <property type="entry name" value="MYOTROPHIN"/>
    <property type="match status" value="1"/>
</dbReference>
<dbReference type="EMBL" id="JBJJXI010000018">
    <property type="protein sequence ID" value="KAL3407120.1"/>
    <property type="molecule type" value="Genomic_DNA"/>
</dbReference>
<comment type="caution">
    <text evidence="5">The sequence shown here is derived from an EMBL/GenBank/DDBJ whole genome shotgun (WGS) entry which is preliminary data.</text>
</comment>
<dbReference type="InterPro" id="IPR036770">
    <property type="entry name" value="Ankyrin_rpt-contain_sf"/>
</dbReference>
<dbReference type="InterPro" id="IPR050745">
    <property type="entry name" value="Multifunctional_regulatory"/>
</dbReference>
<feature type="repeat" description="ANK" evidence="3">
    <location>
        <begin position="231"/>
        <end position="259"/>
    </location>
</feature>
<dbReference type="Gene3D" id="1.25.40.20">
    <property type="entry name" value="Ankyrin repeat-containing domain"/>
    <property type="match status" value="1"/>
</dbReference>
<keyword evidence="1" id="KW-0677">Repeat</keyword>
<dbReference type="SUPFAM" id="SSF48403">
    <property type="entry name" value="Ankyrin repeat"/>
    <property type="match status" value="1"/>
</dbReference>
<dbReference type="PANTHER" id="PTHR24189:SF72">
    <property type="entry name" value="ANKYRIN REPEAT-CONTAINING DOMAIN-CONTAINING PROTEIN"/>
    <property type="match status" value="1"/>
</dbReference>
<sequence>MYRQSSDNAMCFNGEFEPSSFLDVGRDQPFHYLRTRRHGQPDLAKLHRLRDELGDWDDAEQRDRFFRELDAVFGHWVGQLPKLRDIFRPEQIDWLLTRCVTDNGAVDSAMDDFSGGGGGSRAERFVKFVARTGYRDDEPRVDEDGKPRLSRTTAVHRAAQSDRLPNRDVVVRELFRIYDRFEANYKDPVSGLTHFHIACKHGCVVVAWKFLELGLDPDLRSCGHYGWVDPPLHLAVLGGHRRLAELLLKRRADPNLANANGETPLHAICANRIEGDWAKWFIEANDGEGRRRRRVRLDAIDGWGRTALHWAAASVAPDAVDLLLSHGADLATFRFPTGLRYFDERFTLTEGNLDRRARLASGALIVVELLQNRGYELRRSEVTAIMALFRKLRLFEKSTDFAKYRHDSEWAENTAKRITISPRASLYDLIRGPREEAEITPRDVFEFARSRSCYLIDRYQEACVARLCEAMSRGFFRRWAVGPLRELMHRRLSIERCAMIVENLKNEDLFNICLAAAMKDSNI</sequence>
<protein>
    <submittedName>
        <fullName evidence="5">Uncharacterized protein</fullName>
    </submittedName>
</protein>
<name>A0ABD2XPV3_9HYME</name>
<dbReference type="Pfam" id="PF12796">
    <property type="entry name" value="Ank_2"/>
    <property type="match status" value="1"/>
</dbReference>
<evidence type="ECO:0000313" key="6">
    <source>
        <dbReference type="Proteomes" id="UP001627154"/>
    </source>
</evidence>
<dbReference type="Proteomes" id="UP001627154">
    <property type="component" value="Unassembled WGS sequence"/>
</dbReference>
<reference evidence="5 6" key="1">
    <citation type="journal article" date="2024" name="bioRxiv">
        <title>A reference genome for Trichogramma kaykai: A tiny desert-dwelling parasitoid wasp with competing sex-ratio distorters.</title>
        <authorList>
            <person name="Culotta J."/>
            <person name="Lindsey A.R."/>
        </authorList>
    </citation>
    <scope>NUCLEOTIDE SEQUENCE [LARGE SCALE GENOMIC DNA]</scope>
    <source>
        <strain evidence="5 6">KSX58</strain>
    </source>
</reference>
<gene>
    <name evidence="5" type="ORF">TKK_001185</name>
</gene>
<accession>A0ABD2XPV3</accession>
<evidence type="ECO:0000256" key="2">
    <source>
        <dbReference type="ARBA" id="ARBA00023043"/>
    </source>
</evidence>
<dbReference type="SMART" id="SM00248">
    <property type="entry name" value="ANK"/>
    <property type="match status" value="4"/>
</dbReference>
<feature type="region of interest" description="Disordered" evidence="4">
    <location>
        <begin position="137"/>
        <end position="159"/>
    </location>
</feature>
<dbReference type="InterPro" id="IPR002110">
    <property type="entry name" value="Ankyrin_rpt"/>
</dbReference>
<organism evidence="5 6">
    <name type="scientific">Trichogramma kaykai</name>
    <dbReference type="NCBI Taxonomy" id="54128"/>
    <lineage>
        <taxon>Eukaryota</taxon>
        <taxon>Metazoa</taxon>
        <taxon>Ecdysozoa</taxon>
        <taxon>Arthropoda</taxon>
        <taxon>Hexapoda</taxon>
        <taxon>Insecta</taxon>
        <taxon>Pterygota</taxon>
        <taxon>Neoptera</taxon>
        <taxon>Endopterygota</taxon>
        <taxon>Hymenoptera</taxon>
        <taxon>Apocrita</taxon>
        <taxon>Proctotrupomorpha</taxon>
        <taxon>Chalcidoidea</taxon>
        <taxon>Trichogrammatidae</taxon>
        <taxon>Trichogramma</taxon>
    </lineage>
</organism>
<dbReference type="PROSITE" id="PS50088">
    <property type="entry name" value="ANK_REPEAT"/>
    <property type="match status" value="2"/>
</dbReference>
<feature type="repeat" description="ANK" evidence="3">
    <location>
        <begin position="303"/>
        <end position="330"/>
    </location>
</feature>
<evidence type="ECO:0000313" key="5">
    <source>
        <dbReference type="EMBL" id="KAL3407120.1"/>
    </source>
</evidence>
<dbReference type="PROSITE" id="PS50297">
    <property type="entry name" value="ANK_REP_REGION"/>
    <property type="match status" value="2"/>
</dbReference>
<keyword evidence="6" id="KW-1185">Reference proteome</keyword>
<feature type="compositionally biased region" description="Basic and acidic residues" evidence="4">
    <location>
        <begin position="137"/>
        <end position="147"/>
    </location>
</feature>
<proteinExistence type="predicted"/>
<evidence type="ECO:0000256" key="1">
    <source>
        <dbReference type="ARBA" id="ARBA00022737"/>
    </source>
</evidence>
<evidence type="ECO:0000256" key="4">
    <source>
        <dbReference type="SAM" id="MobiDB-lite"/>
    </source>
</evidence>
<keyword evidence="2 3" id="KW-0040">ANK repeat</keyword>
<dbReference type="AlphaFoldDB" id="A0ABD2XPV3"/>